<dbReference type="Proteomes" id="UP000305233">
    <property type="component" value="Unassembled WGS sequence"/>
</dbReference>
<evidence type="ECO:0000313" key="6">
    <source>
        <dbReference type="Proteomes" id="UP000305233"/>
    </source>
</evidence>
<protein>
    <submittedName>
        <fullName evidence="5">GNAT family N-acetyltransferase</fullName>
    </submittedName>
</protein>
<keyword evidence="1 5" id="KW-0808">Transferase</keyword>
<dbReference type="Gene3D" id="3.40.630.30">
    <property type="match status" value="1"/>
</dbReference>
<dbReference type="EMBL" id="SSWH01000011">
    <property type="protein sequence ID" value="THJ65487.1"/>
    <property type="molecule type" value="Genomic_DNA"/>
</dbReference>
<dbReference type="GO" id="GO:0008080">
    <property type="term" value="F:N-acetyltransferase activity"/>
    <property type="evidence" value="ECO:0007669"/>
    <property type="project" value="InterPro"/>
</dbReference>
<organism evidence="5 6">
    <name type="scientific">Arthrobacter echini</name>
    <dbReference type="NCBI Taxonomy" id="1529066"/>
    <lineage>
        <taxon>Bacteria</taxon>
        <taxon>Bacillati</taxon>
        <taxon>Actinomycetota</taxon>
        <taxon>Actinomycetes</taxon>
        <taxon>Micrococcales</taxon>
        <taxon>Micrococcaceae</taxon>
        <taxon>Arthrobacter</taxon>
    </lineage>
</organism>
<dbReference type="PANTHER" id="PTHR43626">
    <property type="entry name" value="ACYL-COA N-ACYLTRANSFERASE"/>
    <property type="match status" value="1"/>
</dbReference>
<dbReference type="InterPro" id="IPR000182">
    <property type="entry name" value="GNAT_dom"/>
</dbReference>
<evidence type="ECO:0000256" key="2">
    <source>
        <dbReference type="ARBA" id="ARBA00023315"/>
    </source>
</evidence>
<feature type="region of interest" description="Disordered" evidence="3">
    <location>
        <begin position="1"/>
        <end position="51"/>
    </location>
</feature>
<sequence>MPRSSSPAAGGAWTSNSHPRICSPSPVRGSRRSPVHSGRGPRGRVTGVKLTEGTLPPLAEALALYDAVGWSAYTRDPGRLQRSLAGSHLVLTVRDDDGSLLGLARTVSDDESVCYLQDILVHPDARRRGVGRALVLHVQERYRHCMFIALSTDADSTADAALSHPFYRSLGFSPHPELGLAAFGYRP</sequence>
<evidence type="ECO:0000256" key="1">
    <source>
        <dbReference type="ARBA" id="ARBA00022679"/>
    </source>
</evidence>
<dbReference type="AlphaFoldDB" id="A0A4S5E2A5"/>
<keyword evidence="6" id="KW-1185">Reference proteome</keyword>
<evidence type="ECO:0000256" key="3">
    <source>
        <dbReference type="SAM" id="MobiDB-lite"/>
    </source>
</evidence>
<dbReference type="Pfam" id="PF00583">
    <property type="entry name" value="Acetyltransf_1"/>
    <property type="match status" value="1"/>
</dbReference>
<dbReference type="SUPFAM" id="SSF55729">
    <property type="entry name" value="Acyl-CoA N-acyltransferases (Nat)"/>
    <property type="match status" value="1"/>
</dbReference>
<dbReference type="InterPro" id="IPR045039">
    <property type="entry name" value="NSI-like"/>
</dbReference>
<reference evidence="5 6" key="1">
    <citation type="submission" date="2019-04" db="EMBL/GenBank/DDBJ databases">
        <authorList>
            <person name="Liu Q."/>
            <person name="Xin Y.-H."/>
        </authorList>
    </citation>
    <scope>NUCLEOTIDE SEQUENCE [LARGE SCALE GENOMIC DNA]</scope>
    <source>
        <strain evidence="5 6">AM23</strain>
    </source>
</reference>
<keyword evidence="2" id="KW-0012">Acyltransferase</keyword>
<dbReference type="CDD" id="cd04301">
    <property type="entry name" value="NAT_SF"/>
    <property type="match status" value="1"/>
</dbReference>
<dbReference type="PANTHER" id="PTHR43626:SF4">
    <property type="entry name" value="GCN5-RELATED N-ACETYLTRANSFERASE 2, CHLOROPLASTIC"/>
    <property type="match status" value="1"/>
</dbReference>
<feature type="compositionally biased region" description="Basic residues" evidence="3">
    <location>
        <begin position="29"/>
        <end position="42"/>
    </location>
</feature>
<feature type="compositionally biased region" description="Polar residues" evidence="3">
    <location>
        <begin position="1"/>
        <end position="18"/>
    </location>
</feature>
<feature type="domain" description="N-acetyltransferase" evidence="4">
    <location>
        <begin position="48"/>
        <end position="187"/>
    </location>
</feature>
<evidence type="ECO:0000259" key="4">
    <source>
        <dbReference type="PROSITE" id="PS51186"/>
    </source>
</evidence>
<dbReference type="PROSITE" id="PS51186">
    <property type="entry name" value="GNAT"/>
    <property type="match status" value="1"/>
</dbReference>
<dbReference type="OrthoDB" id="4549080at2"/>
<accession>A0A4S5E2A5</accession>
<comment type="caution">
    <text evidence="5">The sequence shown here is derived from an EMBL/GenBank/DDBJ whole genome shotgun (WGS) entry which is preliminary data.</text>
</comment>
<gene>
    <name evidence="5" type="ORF">E8P82_12115</name>
</gene>
<name>A0A4S5E2A5_9MICC</name>
<dbReference type="GO" id="GO:0005737">
    <property type="term" value="C:cytoplasm"/>
    <property type="evidence" value="ECO:0007669"/>
    <property type="project" value="TreeGrafter"/>
</dbReference>
<dbReference type="InterPro" id="IPR016181">
    <property type="entry name" value="Acyl_CoA_acyltransferase"/>
</dbReference>
<proteinExistence type="predicted"/>
<evidence type="ECO:0000313" key="5">
    <source>
        <dbReference type="EMBL" id="THJ65487.1"/>
    </source>
</evidence>